<feature type="transmembrane region" description="Helical" evidence="11">
    <location>
        <begin position="2752"/>
        <end position="2771"/>
    </location>
</feature>
<dbReference type="Gene3D" id="2.10.25.10">
    <property type="entry name" value="Laminin"/>
    <property type="match status" value="4"/>
</dbReference>
<keyword evidence="8" id="KW-1015">Disulfide bond</keyword>
<dbReference type="EMBL" id="LGRX02028439">
    <property type="protein sequence ID" value="KAK3248069.1"/>
    <property type="molecule type" value="Genomic_DNA"/>
</dbReference>
<evidence type="ECO:0000256" key="9">
    <source>
        <dbReference type="PROSITE-ProRule" id="PRU00076"/>
    </source>
</evidence>
<evidence type="ECO:0000313" key="14">
    <source>
        <dbReference type="Proteomes" id="UP001190700"/>
    </source>
</evidence>
<accession>A0AAE0C563</accession>
<dbReference type="GO" id="GO:0006816">
    <property type="term" value="P:calcium ion transport"/>
    <property type="evidence" value="ECO:0007669"/>
    <property type="project" value="TreeGrafter"/>
</dbReference>
<dbReference type="PROSITE" id="PS50026">
    <property type="entry name" value="EGF_3"/>
    <property type="match status" value="1"/>
</dbReference>
<comment type="caution">
    <text evidence="13">The sequence shown here is derived from an EMBL/GenBank/DDBJ whole genome shotgun (WGS) entry which is preliminary data.</text>
</comment>
<reference evidence="13 14" key="1">
    <citation type="journal article" date="2015" name="Genome Biol. Evol.">
        <title>Comparative Genomics of a Bacterivorous Green Alga Reveals Evolutionary Causalities and Consequences of Phago-Mixotrophic Mode of Nutrition.</title>
        <authorList>
            <person name="Burns J.A."/>
            <person name="Paasch A."/>
            <person name="Narechania A."/>
            <person name="Kim E."/>
        </authorList>
    </citation>
    <scope>NUCLEOTIDE SEQUENCE [LARGE SCALE GENOMIC DNA]</scope>
    <source>
        <strain evidence="13 14">PLY_AMNH</strain>
    </source>
</reference>
<feature type="compositionally biased region" description="Basic residues" evidence="10">
    <location>
        <begin position="2048"/>
        <end position="2057"/>
    </location>
</feature>
<dbReference type="FunFam" id="2.10.25.10:FF:000027">
    <property type="entry name" value="Thrombospondin 3"/>
    <property type="match status" value="1"/>
</dbReference>
<evidence type="ECO:0000256" key="10">
    <source>
        <dbReference type="SAM" id="MobiDB-lite"/>
    </source>
</evidence>
<dbReference type="InterPro" id="IPR000742">
    <property type="entry name" value="EGF"/>
</dbReference>
<comment type="subcellular location">
    <subcellularLocation>
        <location evidence="1">Membrane</location>
    </subcellularLocation>
</comment>
<evidence type="ECO:0000256" key="5">
    <source>
        <dbReference type="ARBA" id="ARBA00022837"/>
    </source>
</evidence>
<keyword evidence="7 11" id="KW-0472">Membrane</keyword>
<dbReference type="InterPro" id="IPR018097">
    <property type="entry name" value="EGF_Ca-bd_CS"/>
</dbReference>
<dbReference type="CDD" id="cd00054">
    <property type="entry name" value="EGF_CA"/>
    <property type="match status" value="1"/>
</dbReference>
<gene>
    <name evidence="13" type="ORF">CYMTET_42451</name>
</gene>
<keyword evidence="4" id="KW-0677">Repeat</keyword>
<dbReference type="InterPro" id="IPR002859">
    <property type="entry name" value="PKD/REJ-like"/>
</dbReference>
<keyword evidence="14" id="KW-1185">Reference proteome</keyword>
<proteinExistence type="predicted"/>
<name>A0AAE0C563_9CHLO</name>
<feature type="domain" description="EGF-like" evidence="12">
    <location>
        <begin position="658"/>
        <end position="700"/>
    </location>
</feature>
<feature type="transmembrane region" description="Helical" evidence="11">
    <location>
        <begin position="2614"/>
        <end position="2633"/>
    </location>
</feature>
<evidence type="ECO:0000256" key="6">
    <source>
        <dbReference type="ARBA" id="ARBA00022989"/>
    </source>
</evidence>
<keyword evidence="5" id="KW-0106">Calcium</keyword>
<dbReference type="InterPro" id="IPR001881">
    <property type="entry name" value="EGF-like_Ca-bd_dom"/>
</dbReference>
<feature type="compositionally biased region" description="Polar residues" evidence="10">
    <location>
        <begin position="1"/>
        <end position="11"/>
    </location>
</feature>
<sequence length="2974" mass="317207">MPTAAPNTSAPFQGITPTPTLTPTRPRFTTTATTNTTYNTTYNTTTATLIPTRLALTTSPSAASTSLPSVPPSTAAPVISLPANPAEAIAYYLVQSAIVFSELDIGLFDNATLAATFLSYFISQMAAAAELDTSEIAVTSILPSSVTVISDTRFAVRSSSSNASSPALDGAHAFRALVAQDAGGIFTDQFFATMGEIWSNESTMEGFAATSPPVMELLTSEGTMCEEGSGGCADLAVTAADPCLQGNSTGCARLELGVEQPPPLADPCDVQGVCSTDPPVQCIVDPFGAARCAECPSGYEGNGVTCLDVDECIASGSGSGSLCDPRAGCVNEVGTYHCGGCPEGWRGSGDTQCREVTSCSEDHGGCDPLLRCVDQQGGRSKCEGECPMGLEENTVEDPASELSHCVDVDGCAEAPCYPGVPCRDLPAPSLGRSCGPCPMGFIGDGEVCEENRCFYQNGGCDPRTTCTSDPSAPGGRVCSACPVGFANVAPADGTGGPEMCGNADWCVLEPCFPGVECWDRAIPEEGRTCGACPPGYIGDGVKCEDVDECAESNGGCWTSADGILLSRCVNLVGSHECGPCAVEAATGSLAMGWMGSGRTGCVMATGLCSENNGGCWVGEGVYAGSMTTCSQEAGMTQVTCGACPTGFEGRDGASGCSDEDGCALEPCFPGVQCTDTVAPGTGRYCGLCPEGYKGDGAECEMCTMETTIKGSTAMNGVMRRSYTNEVIAALSPGLSDPNCTNTQGVGYLWRGGSSGGKLVELASLLRLSNDWRIIGQAMTLRLPRNTLVAGESYTIQMAAFLLGNLQVESQNRIEFLVQRMPLVAQLLGGDTLVSEGALVVLDASGSYDPNTDDAALGYAWTCRRSDLSAAPCRLSGGAQFPERLVNASLALRLQGDLPPAGAVLTFGVTVTSGVLSASASANVVVVTTGALPTADAAVHTLASPPPGKMPPNQGLSLVGTVVSEAPETLRLEWSAWRQVAVMRDADGSSGAAARDAVDLAAVALTPLNGTNLVVPAGTLQAGATYVFKLAVEDAYGAAYKTETVLMNTPPSGGRLEVWPREGLALNTSFTMSALEWYDEDFPLWFEIVYQVVGAERAVPRALAAMQGFAGPFVYVLPEGGLEEWGSLVNITLLVRDSLGALAVATNEIRVAPAKFESLAARSSEADALLDAGTTQLRNGQADMSVLTLDTAAAVLQGRGEAAEVSAAAPEARGAAFRSREQQRSRQVELAAGAVAILPADSTSVQRLTSSVAAFVDAPAEVSNSTRGTALSLIDALVSSTLLGSNELVLWDSTAATVCDTLSSLTDSDALEGATPANGSTHHIPGADTAAALGTLDLAGRSLLQTMVAGQEATRLSSSSLSLSVQREELASDQPAAWRAEVPGLRGAPHPAQASFPASMSLALLAGGAGGVVDTVLLSSAHDPHLAQRRNASGGGAPTESSGGSASVMTAIKLKAASDGSELSAQNLQEAFDFTLPLTGASAPETELVPVCSFWSEAAMAYMDTGCATLPTLAPAGARLYWATRNASELLWGLQGAWEVGNESYYLSGCRREHGAWFPQYEGRDAGYRKYVPTPEAEAEGSGCVVAEEGNEVGCWWRWQAQAFLGPGCVRASEVSCLCNHLTDFMAVATMPPGEPSMRRAETASLSDMASVSADDLADSMVLLLLLGTIMGAGLLTFMWSNMTHDKERFELLTGLFIEKAGFSFREIGGLWTWSIMEDNRTFAGRDLDIISRAEVDGIVDLMDICAANEDAGALVGTSAKRRKHKERLSQVRASGRLTRNSGFWRGAFGQRSFNVDNVAKSFANQWKQKALHPDLRDGGPQQRALHTLQEEGLLGGGAGTESPGSTPNARRTRQRDTVEAASSRSPPRKALVEKPGAGEAFDDVTWLPTDPVVLSMKQIRCKLTPPTAIFSSSALSLTSQDFELQKVFEQTPRCSIPENLAATLSKLVALDNLTESTDGTVKVKMDGKERSRLQGILGQHSAQTTPVRVAQTPRRETPLLEPSAQGGQHERRRTPADASGGQRQRARLNLQDIPQSSGCAPVISPASSRRRQARRLTRSTAKGTARAVAGPVAESSEEAQQLHAMHGQVDLSQLLLADSEEMHEAEAEAGRSSQGEAGLSGRGAEGTRQSALVRLQEASKALWWGAMKRMSTALPVRGSGIFLGQRGKPGRKKKPSPWRRCKAKVKGVRDFFLGDNHAATEALMDQLKRRPGQLKPLALCKALGINVLRLQACIPIMDMTVTVLNLERGRLNKAKSKQDGAKSLKTHRCATGGKRRGGGVRSDGKEEVSDEVMMAVKRSLCTLGQSITNKTLQAVAEEVDKVWYQAGIPQEELLKALGFDRMLGTALVHSYLHAHRLVRYEEMTKQAALAEMIPWEKSMGRSFTWYVSVMIEIMRYVKTDGWYRRAMLFNLVFLQSSEGGFTMTQTLANLLYAGSPEQELSLEAIIPQFPLENLISSIPPRLSLLCNYDSPLTQEIWATLCAIACYDLTPFDWVHDPLAPPMECQTLGERAVSWLEEACTINGLEQLKQELPELRAKASGLVGLWDEEHTTRINMLYARENSTRHAVKFPTILDLPAWLWRSFTSLLRLAFRTHPLAQILVTPSTDPFTRAERIILQTTIFIMMLLFCMAFYYSRALGCCLLLQEHLGCPLETAASTDTAACLGATSCAELHTISHSHLLPMELMRQMTSFSCNAFPSPSWIGRLEAVMVMVVCLLPVNVLLSALFGTSNASNMSLHWRPAPRKQRYRPKQAFAWLTPAIQAIGFAVYGLLLNAQILNKALAMLLVLSINLVANPARRIKDTISSINDIMLRTRTVYLRRVLGRSFKEASPGRVVNGRSLSTFVSSFVELWTSWLAYCLVGVLWGLCTWVLLTYGMLIRRMMGEEAEAAMLETFGFGLLMEQFGVEAGRLVVLRVFVAKVVNFISTMLDHQAPMQHWYEIKVHEHLTKELSKHGIDDDEFDEENIDAIDVEISM</sequence>
<dbReference type="SMART" id="SM00181">
    <property type="entry name" value="EGF"/>
    <property type="match status" value="7"/>
</dbReference>
<evidence type="ECO:0000256" key="2">
    <source>
        <dbReference type="ARBA" id="ARBA00022536"/>
    </source>
</evidence>
<dbReference type="Pfam" id="PF02010">
    <property type="entry name" value="REJ"/>
    <property type="match status" value="1"/>
</dbReference>
<feature type="region of interest" description="Disordered" evidence="10">
    <location>
        <begin position="2255"/>
        <end position="2286"/>
    </location>
</feature>
<evidence type="ECO:0000256" key="4">
    <source>
        <dbReference type="ARBA" id="ARBA00022737"/>
    </source>
</evidence>
<feature type="transmembrane region" description="Helical" evidence="11">
    <location>
        <begin position="2854"/>
        <end position="2872"/>
    </location>
</feature>
<comment type="caution">
    <text evidence="9">Lacks conserved residue(s) required for the propagation of feature annotation.</text>
</comment>
<feature type="region of interest" description="Disordered" evidence="10">
    <location>
        <begin position="2101"/>
        <end position="2127"/>
    </location>
</feature>
<feature type="compositionally biased region" description="Low complexity" evidence="10">
    <location>
        <begin position="15"/>
        <end position="32"/>
    </location>
</feature>
<keyword evidence="2 9" id="KW-0245">EGF-like domain</keyword>
<evidence type="ECO:0000256" key="8">
    <source>
        <dbReference type="ARBA" id="ARBA00023157"/>
    </source>
</evidence>
<feature type="region of interest" description="Disordered" evidence="10">
    <location>
        <begin position="1"/>
        <end position="32"/>
    </location>
</feature>
<keyword evidence="6 11" id="KW-1133">Transmembrane helix</keyword>
<dbReference type="GO" id="GO:0005509">
    <property type="term" value="F:calcium ion binding"/>
    <property type="evidence" value="ECO:0007669"/>
    <property type="project" value="InterPro"/>
</dbReference>
<dbReference type="PROSITE" id="PS01187">
    <property type="entry name" value="EGF_CA"/>
    <property type="match status" value="1"/>
</dbReference>
<evidence type="ECO:0000256" key="1">
    <source>
        <dbReference type="ARBA" id="ARBA00004370"/>
    </source>
</evidence>
<keyword evidence="3 11" id="KW-0812">Transmembrane</keyword>
<dbReference type="SMART" id="SM00179">
    <property type="entry name" value="EGF_CA"/>
    <property type="match status" value="4"/>
</dbReference>
<feature type="region of interest" description="Disordered" evidence="10">
    <location>
        <begin position="1833"/>
        <end position="1875"/>
    </location>
</feature>
<feature type="region of interest" description="Disordered" evidence="10">
    <location>
        <begin position="1976"/>
        <end position="2085"/>
    </location>
</feature>
<dbReference type="PANTHER" id="PTHR46730:SF1">
    <property type="entry name" value="PLAT DOMAIN-CONTAINING PROTEIN"/>
    <property type="match status" value="1"/>
</dbReference>
<dbReference type="Proteomes" id="UP001190700">
    <property type="component" value="Unassembled WGS sequence"/>
</dbReference>
<evidence type="ECO:0000256" key="3">
    <source>
        <dbReference type="ARBA" id="ARBA00022692"/>
    </source>
</evidence>
<feature type="compositionally biased region" description="Basic residues" evidence="10">
    <location>
        <begin position="2264"/>
        <end position="2278"/>
    </location>
</feature>
<evidence type="ECO:0000256" key="11">
    <source>
        <dbReference type="SAM" id="Phobius"/>
    </source>
</evidence>
<dbReference type="GO" id="GO:0005261">
    <property type="term" value="F:monoatomic cation channel activity"/>
    <property type="evidence" value="ECO:0007669"/>
    <property type="project" value="TreeGrafter"/>
</dbReference>
<dbReference type="GO" id="GO:0005886">
    <property type="term" value="C:plasma membrane"/>
    <property type="evidence" value="ECO:0007669"/>
    <property type="project" value="TreeGrafter"/>
</dbReference>
<evidence type="ECO:0000259" key="12">
    <source>
        <dbReference type="PROSITE" id="PS50026"/>
    </source>
</evidence>
<organism evidence="13 14">
    <name type="scientific">Cymbomonas tetramitiformis</name>
    <dbReference type="NCBI Taxonomy" id="36881"/>
    <lineage>
        <taxon>Eukaryota</taxon>
        <taxon>Viridiplantae</taxon>
        <taxon>Chlorophyta</taxon>
        <taxon>Pyramimonadophyceae</taxon>
        <taxon>Pyramimonadales</taxon>
        <taxon>Pyramimonadaceae</taxon>
        <taxon>Cymbomonas</taxon>
    </lineage>
</organism>
<evidence type="ECO:0000256" key="7">
    <source>
        <dbReference type="ARBA" id="ARBA00023136"/>
    </source>
</evidence>
<protein>
    <recommendedName>
        <fullName evidence="12">EGF-like domain-containing protein</fullName>
    </recommendedName>
</protein>
<dbReference type="PANTHER" id="PTHR46730">
    <property type="entry name" value="POLYCYSTIN-1"/>
    <property type="match status" value="1"/>
</dbReference>
<evidence type="ECO:0000313" key="13">
    <source>
        <dbReference type="EMBL" id="KAK3248069.1"/>
    </source>
</evidence>